<sequence>DLSRIMDLIGSAYSKDGFMKNVRIMKTFQKANNFDRPCGKIVVPTTKEITALPCMK</sequence>
<protein>
    <submittedName>
        <fullName evidence="1">26475_t:CDS:1</fullName>
    </submittedName>
</protein>
<dbReference type="EMBL" id="CAJVQC010020727">
    <property type="protein sequence ID" value="CAG8709915.1"/>
    <property type="molecule type" value="Genomic_DNA"/>
</dbReference>
<evidence type="ECO:0000313" key="2">
    <source>
        <dbReference type="Proteomes" id="UP000789920"/>
    </source>
</evidence>
<feature type="non-terminal residue" evidence="1">
    <location>
        <position position="1"/>
    </location>
</feature>
<comment type="caution">
    <text evidence="1">The sequence shown here is derived from an EMBL/GenBank/DDBJ whole genome shotgun (WGS) entry which is preliminary data.</text>
</comment>
<proteinExistence type="predicted"/>
<dbReference type="Proteomes" id="UP000789920">
    <property type="component" value="Unassembled WGS sequence"/>
</dbReference>
<organism evidence="1 2">
    <name type="scientific">Racocetra persica</name>
    <dbReference type="NCBI Taxonomy" id="160502"/>
    <lineage>
        <taxon>Eukaryota</taxon>
        <taxon>Fungi</taxon>
        <taxon>Fungi incertae sedis</taxon>
        <taxon>Mucoromycota</taxon>
        <taxon>Glomeromycotina</taxon>
        <taxon>Glomeromycetes</taxon>
        <taxon>Diversisporales</taxon>
        <taxon>Gigasporaceae</taxon>
        <taxon>Racocetra</taxon>
    </lineage>
</organism>
<reference evidence="1" key="1">
    <citation type="submission" date="2021-06" db="EMBL/GenBank/DDBJ databases">
        <authorList>
            <person name="Kallberg Y."/>
            <person name="Tangrot J."/>
            <person name="Rosling A."/>
        </authorList>
    </citation>
    <scope>NUCLEOTIDE SEQUENCE</scope>
    <source>
        <strain evidence="1">MA461A</strain>
    </source>
</reference>
<name>A0ACA9PHG2_9GLOM</name>
<evidence type="ECO:0000313" key="1">
    <source>
        <dbReference type="EMBL" id="CAG8709915.1"/>
    </source>
</evidence>
<keyword evidence="2" id="KW-1185">Reference proteome</keyword>
<accession>A0ACA9PHG2</accession>
<gene>
    <name evidence="1" type="ORF">RPERSI_LOCUS10464</name>
</gene>